<organism evidence="1 2">
    <name type="scientific">Microcoleus anatoxicus PTRS2</name>
    <dbReference type="NCBI Taxonomy" id="2705321"/>
    <lineage>
        <taxon>Bacteria</taxon>
        <taxon>Bacillati</taxon>
        <taxon>Cyanobacteriota</taxon>
        <taxon>Cyanophyceae</taxon>
        <taxon>Oscillatoriophycideae</taxon>
        <taxon>Oscillatoriales</taxon>
        <taxon>Microcoleaceae</taxon>
        <taxon>Microcoleus</taxon>
        <taxon>Microcoleus anatoxicus</taxon>
    </lineage>
</organism>
<name>A0ABU8YW28_9CYAN</name>
<proteinExistence type="predicted"/>
<accession>A0ABU8YW28</accession>
<dbReference type="SUPFAM" id="SSF52518">
    <property type="entry name" value="Thiamin diphosphate-binding fold (THDP-binding)"/>
    <property type="match status" value="1"/>
</dbReference>
<dbReference type="Proteomes" id="UP001384579">
    <property type="component" value="Unassembled WGS sequence"/>
</dbReference>
<dbReference type="PANTHER" id="PTHR31273:SF2">
    <property type="entry name" value="SLL0529 PROTEIN"/>
    <property type="match status" value="1"/>
</dbReference>
<evidence type="ECO:0000313" key="2">
    <source>
        <dbReference type="Proteomes" id="UP001384579"/>
    </source>
</evidence>
<reference evidence="1 2" key="1">
    <citation type="journal article" date="2020" name="Harmful Algae">
        <title>Molecular and morphological characterization of a novel dihydroanatoxin-a producing Microcoleus species (cyanobacteria) from the Russian River, California, USA.</title>
        <authorList>
            <person name="Conklin K.Y."/>
            <person name="Stancheva R."/>
            <person name="Otten T.G."/>
            <person name="Fadness R."/>
            <person name="Boyer G.L."/>
            <person name="Read B."/>
            <person name="Zhang X."/>
            <person name="Sheath R.G."/>
        </authorList>
    </citation>
    <scope>NUCLEOTIDE SEQUENCE [LARGE SCALE GENOMIC DNA]</scope>
    <source>
        <strain evidence="1 2">PTRS2</strain>
    </source>
</reference>
<keyword evidence="2" id="KW-1185">Reference proteome</keyword>
<protein>
    <submittedName>
        <fullName evidence="1">Phosphoketolase</fullName>
    </submittedName>
</protein>
<dbReference type="EMBL" id="JBBLXS010000670">
    <property type="protein sequence ID" value="MEK0188579.1"/>
    <property type="molecule type" value="Genomic_DNA"/>
</dbReference>
<gene>
    <name evidence="1" type="ORF">WMG39_27590</name>
</gene>
<feature type="non-terminal residue" evidence="1">
    <location>
        <position position="120"/>
    </location>
</feature>
<dbReference type="InterPro" id="IPR029061">
    <property type="entry name" value="THDP-binding"/>
</dbReference>
<sequence>MTATSPKPTSATPAFCEGIQYFSETVPGFETYGKVPAIATGSKSIADPADPAAVFQTMLAADALRYLTLQVTASKASGHPGGFASQAEAYAALVMLGHKNIVTEVGHHAPGFYSAMFLDR</sequence>
<dbReference type="PANTHER" id="PTHR31273">
    <property type="entry name" value="PHOSPHOKETOLASE-RELATED"/>
    <property type="match status" value="1"/>
</dbReference>
<comment type="caution">
    <text evidence="1">The sequence shown here is derived from an EMBL/GenBank/DDBJ whole genome shotgun (WGS) entry which is preliminary data.</text>
</comment>
<dbReference type="InterPro" id="IPR005593">
    <property type="entry name" value="Xul5P/Fru6P_PKetolase"/>
</dbReference>
<dbReference type="Gene3D" id="3.40.50.970">
    <property type="match status" value="1"/>
</dbReference>
<evidence type="ECO:0000313" key="1">
    <source>
        <dbReference type="EMBL" id="MEK0188579.1"/>
    </source>
</evidence>